<evidence type="ECO:0000313" key="4">
    <source>
        <dbReference type="Proteomes" id="UP001500368"/>
    </source>
</evidence>
<accession>A0ABP9FTQ2</accession>
<keyword evidence="4" id="KW-1185">Reference proteome</keyword>
<dbReference type="CDD" id="cd00118">
    <property type="entry name" value="LysM"/>
    <property type="match status" value="1"/>
</dbReference>
<sequence length="402" mass="43533">MATIHPRATWTNQPKGFTRISNRRRNPANVVIIAPHYPAVGNITIGVETLAQSCARLRGWRSMHISVNGWADLGYDYAIDQAGRIFECSGHTHATAHALNNNFTAVGVLFIVGNNEAPSAAARAAFRALGAHLKRNAFPNLRTRPVDHGNLAGNSTSCAGQPIRRIIPDGLLDIGGTAPVTVGGGNTVAPGQTYTVRAGDTLSQIAAAHGVSISDLASVNRIANINLIRVGQKLTIPGRASTPAKGNTGGSKTSGPVNLSGQTSWPRRKIDPNPFQARSNPFTGARGLPLDNWFDTVTVAVKAALSESLRRAGYPAQGNTKWRLEEQIRTWMRARHRRFTERADVRRYGNNNAYGNPRSIWASFQAYLASQGHYKGAIDGQPGAQTWWAIVEWLNNIRPAYN</sequence>
<reference evidence="4" key="1">
    <citation type="journal article" date="2019" name="Int. J. Syst. Evol. Microbiol.">
        <title>The Global Catalogue of Microorganisms (GCM) 10K type strain sequencing project: providing services to taxonomists for standard genome sequencing and annotation.</title>
        <authorList>
            <consortium name="The Broad Institute Genomics Platform"/>
            <consortium name="The Broad Institute Genome Sequencing Center for Infectious Disease"/>
            <person name="Wu L."/>
            <person name="Ma J."/>
        </authorList>
    </citation>
    <scope>NUCLEOTIDE SEQUENCE [LARGE SCALE GENOMIC DNA]</scope>
    <source>
        <strain evidence="4">JCM 19129</strain>
    </source>
</reference>
<feature type="region of interest" description="Disordered" evidence="1">
    <location>
        <begin position="237"/>
        <end position="275"/>
    </location>
</feature>
<organism evidence="3 4">
    <name type="scientific">Nesterenkonia rhizosphaerae</name>
    <dbReference type="NCBI Taxonomy" id="1348272"/>
    <lineage>
        <taxon>Bacteria</taxon>
        <taxon>Bacillati</taxon>
        <taxon>Actinomycetota</taxon>
        <taxon>Actinomycetes</taxon>
        <taxon>Micrococcales</taxon>
        <taxon>Micrococcaceae</taxon>
        <taxon>Nesterenkonia</taxon>
    </lineage>
</organism>
<evidence type="ECO:0000256" key="1">
    <source>
        <dbReference type="SAM" id="MobiDB-lite"/>
    </source>
</evidence>
<dbReference type="Proteomes" id="UP001500368">
    <property type="component" value="Unassembled WGS sequence"/>
</dbReference>
<dbReference type="SUPFAM" id="SSF55846">
    <property type="entry name" value="N-acetylmuramoyl-L-alanine amidase-like"/>
    <property type="match status" value="1"/>
</dbReference>
<dbReference type="PROSITE" id="PS51782">
    <property type="entry name" value="LYSM"/>
    <property type="match status" value="1"/>
</dbReference>
<dbReference type="Gene3D" id="3.10.350.10">
    <property type="entry name" value="LysM domain"/>
    <property type="match status" value="1"/>
</dbReference>
<feature type="compositionally biased region" description="Polar residues" evidence="1">
    <location>
        <begin position="250"/>
        <end position="265"/>
    </location>
</feature>
<dbReference type="InterPro" id="IPR036779">
    <property type="entry name" value="LysM_dom_sf"/>
</dbReference>
<dbReference type="InterPro" id="IPR036505">
    <property type="entry name" value="Amidase/PGRP_sf"/>
</dbReference>
<evidence type="ECO:0000313" key="3">
    <source>
        <dbReference type="EMBL" id="GAA4916055.1"/>
    </source>
</evidence>
<dbReference type="InterPro" id="IPR018392">
    <property type="entry name" value="LysM"/>
</dbReference>
<dbReference type="EMBL" id="BAABLW010000005">
    <property type="protein sequence ID" value="GAA4916055.1"/>
    <property type="molecule type" value="Genomic_DNA"/>
</dbReference>
<dbReference type="SMART" id="SM00701">
    <property type="entry name" value="PGRP"/>
    <property type="match status" value="1"/>
</dbReference>
<dbReference type="Pfam" id="PF01476">
    <property type="entry name" value="LysM"/>
    <property type="match status" value="1"/>
</dbReference>
<name>A0ABP9FTQ2_9MICC</name>
<protein>
    <recommendedName>
        <fullName evidence="2">LysM domain-containing protein</fullName>
    </recommendedName>
</protein>
<comment type="caution">
    <text evidence="3">The sequence shown here is derived from an EMBL/GenBank/DDBJ whole genome shotgun (WGS) entry which is preliminary data.</text>
</comment>
<evidence type="ECO:0000259" key="2">
    <source>
        <dbReference type="PROSITE" id="PS51782"/>
    </source>
</evidence>
<dbReference type="PANTHER" id="PTHR11022:SF41">
    <property type="entry name" value="PEPTIDOGLYCAN-RECOGNITION PROTEIN LC-RELATED"/>
    <property type="match status" value="1"/>
</dbReference>
<feature type="domain" description="LysM" evidence="2">
    <location>
        <begin position="192"/>
        <end position="236"/>
    </location>
</feature>
<dbReference type="InterPro" id="IPR015510">
    <property type="entry name" value="PGRP"/>
</dbReference>
<dbReference type="SUPFAM" id="SSF54106">
    <property type="entry name" value="LysM domain"/>
    <property type="match status" value="1"/>
</dbReference>
<dbReference type="SMART" id="SM00257">
    <property type="entry name" value="LysM"/>
    <property type="match status" value="1"/>
</dbReference>
<dbReference type="InterPro" id="IPR006619">
    <property type="entry name" value="PGRP_domain_met/bac"/>
</dbReference>
<proteinExistence type="predicted"/>
<gene>
    <name evidence="3" type="ORF">GCM10025790_08970</name>
</gene>
<dbReference type="PANTHER" id="PTHR11022">
    <property type="entry name" value="PEPTIDOGLYCAN RECOGNITION PROTEIN"/>
    <property type="match status" value="1"/>
</dbReference>
<dbReference type="Gene3D" id="3.40.80.10">
    <property type="entry name" value="Peptidoglycan recognition protein-like"/>
    <property type="match status" value="1"/>
</dbReference>
<dbReference type="RefSeq" id="WP_345476879.1">
    <property type="nucleotide sequence ID" value="NZ_BAABLW010000005.1"/>
</dbReference>